<gene>
    <name evidence="2" type="ORF">DQ226_17355</name>
</gene>
<sequence>MPELTIGRFSKLRSVINLDPPYQREGQVWNENTKSRFIDSIVNGFDVPKLYFEKSKSRPNPSTGMSYRYAVIDGKQRLEAIGDFLDGSLGLPDDFQYFEDATVSAAGMTSWQLKNEYPILYSKFRNFEIPVVVVSTDSGDLIEEMFQRLNASSSLNAAERRNALSGPARDAANALAAHPLLVKCSPIRNARYKYRELGAKFLAVEHQYATKGRLLDTKAETLFALFEATRGPDPVISQEEMQRFEEEAREKLDLMSGTFEENDYLLRSIGTVVVYYLVFRGVATNGLPLRAHLDRFESARRDVAGLSEEMLDGAGDEAQRLMEYNALVQSTNDGGALTRRSEILSGYLRRHDGLEHMGQSSGS</sequence>
<dbReference type="EMBL" id="QNTT01000086">
    <property type="protein sequence ID" value="RBA30396.1"/>
    <property type="molecule type" value="Genomic_DNA"/>
</dbReference>
<comment type="caution">
    <text evidence="2">The sequence shown here is derived from an EMBL/GenBank/DDBJ whole genome shotgun (WGS) entry which is preliminary data.</text>
</comment>
<evidence type="ECO:0000313" key="3">
    <source>
        <dbReference type="Proteomes" id="UP000252187"/>
    </source>
</evidence>
<reference evidence="2 3" key="1">
    <citation type="submission" date="2018-06" db="EMBL/GenBank/DDBJ databases">
        <title>Whole genome sequencing of four bacterial strains from South Shetland trench revealing bio-synthetic gene clusters.</title>
        <authorList>
            <person name="Abdel-Mageed W.M."/>
            <person name="Lehri B."/>
            <person name="Jarmusch S.A."/>
            <person name="Miranda K."/>
            <person name="Goodfellow M."/>
            <person name="Jaspars M."/>
            <person name="Karlyshev A.V."/>
        </authorList>
    </citation>
    <scope>NUCLEOTIDE SEQUENCE [LARGE SCALE GENOMIC DNA]</scope>
    <source>
        <strain evidence="2 3">SST1</strain>
    </source>
</reference>
<dbReference type="Proteomes" id="UP000252187">
    <property type="component" value="Unassembled WGS sequence"/>
</dbReference>
<organism evidence="2 3">
    <name type="scientific">Dietzia maris</name>
    <dbReference type="NCBI Taxonomy" id="37915"/>
    <lineage>
        <taxon>Bacteria</taxon>
        <taxon>Bacillati</taxon>
        <taxon>Actinomycetota</taxon>
        <taxon>Actinomycetes</taxon>
        <taxon>Mycobacteriales</taxon>
        <taxon>Dietziaceae</taxon>
        <taxon>Dietzia</taxon>
    </lineage>
</organism>
<dbReference type="PANTHER" id="PTHR39639:SF1">
    <property type="entry name" value="DUF262 DOMAIN-CONTAINING PROTEIN"/>
    <property type="match status" value="1"/>
</dbReference>
<name>A0A365P6A7_9ACTN</name>
<dbReference type="AlphaFoldDB" id="A0A365P6A7"/>
<feature type="domain" description="GmrSD restriction endonucleases N-terminal" evidence="1">
    <location>
        <begin position="18"/>
        <end position="163"/>
    </location>
</feature>
<accession>A0A365P6A7</accession>
<protein>
    <recommendedName>
        <fullName evidence="1">GmrSD restriction endonucleases N-terminal domain-containing protein</fullName>
    </recommendedName>
</protein>
<dbReference type="Pfam" id="PF03235">
    <property type="entry name" value="GmrSD_N"/>
    <property type="match status" value="1"/>
</dbReference>
<dbReference type="PANTHER" id="PTHR39639">
    <property type="entry name" value="CHROMOSOME 16, WHOLE GENOME SHOTGUN SEQUENCE"/>
    <property type="match status" value="1"/>
</dbReference>
<proteinExistence type="predicted"/>
<evidence type="ECO:0000313" key="2">
    <source>
        <dbReference type="EMBL" id="RBA30396.1"/>
    </source>
</evidence>
<evidence type="ECO:0000259" key="1">
    <source>
        <dbReference type="Pfam" id="PF03235"/>
    </source>
</evidence>
<dbReference type="InterPro" id="IPR004919">
    <property type="entry name" value="GmrSD_N"/>
</dbReference>